<feature type="transmembrane region" description="Helical" evidence="10">
    <location>
        <begin position="42"/>
        <end position="63"/>
    </location>
</feature>
<reference evidence="11 12" key="1">
    <citation type="journal article" date="2018" name="Biotechnol. Biofuels">
        <title>Integrative visual omics of the white-rot fungus Polyporus brumalis exposes the biotechnological potential of its oxidative enzymes for delignifying raw plant biomass.</title>
        <authorList>
            <person name="Miyauchi S."/>
            <person name="Rancon A."/>
            <person name="Drula E."/>
            <person name="Hage H."/>
            <person name="Chaduli D."/>
            <person name="Favel A."/>
            <person name="Grisel S."/>
            <person name="Henrissat B."/>
            <person name="Herpoel-Gimbert I."/>
            <person name="Ruiz-Duenas F.J."/>
            <person name="Chevret D."/>
            <person name="Hainaut M."/>
            <person name="Lin J."/>
            <person name="Wang M."/>
            <person name="Pangilinan J."/>
            <person name="Lipzen A."/>
            <person name="Lesage-Meessen L."/>
            <person name="Navarro D."/>
            <person name="Riley R."/>
            <person name="Grigoriev I.V."/>
            <person name="Zhou S."/>
            <person name="Raouche S."/>
            <person name="Rosso M.N."/>
        </authorList>
    </citation>
    <scope>NUCLEOTIDE SEQUENCE [LARGE SCALE GENOMIC DNA]</scope>
    <source>
        <strain evidence="11 12">BRFM 1820</strain>
    </source>
</reference>
<dbReference type="STRING" id="139420.A0A371D616"/>
<dbReference type="OrthoDB" id="3222at2759"/>
<evidence type="ECO:0000256" key="4">
    <source>
        <dbReference type="ARBA" id="ARBA00022692"/>
    </source>
</evidence>
<evidence type="ECO:0000256" key="9">
    <source>
        <dbReference type="SAM" id="MobiDB-lite"/>
    </source>
</evidence>
<keyword evidence="7 10" id="KW-0472">Membrane</keyword>
<keyword evidence="3 8" id="KW-0813">Transport</keyword>
<comment type="subcellular location">
    <subcellularLocation>
        <location evidence="1">Membrane</location>
        <topology evidence="1">Multi-pass membrane protein</topology>
    </subcellularLocation>
</comment>
<dbReference type="GO" id="GO:0015250">
    <property type="term" value="F:water channel activity"/>
    <property type="evidence" value="ECO:0007669"/>
    <property type="project" value="TreeGrafter"/>
</dbReference>
<keyword evidence="6 10" id="KW-1133">Transmembrane helix</keyword>
<accession>A0A371D616</accession>
<evidence type="ECO:0000256" key="5">
    <source>
        <dbReference type="ARBA" id="ARBA00022737"/>
    </source>
</evidence>
<gene>
    <name evidence="11" type="ORF">OH76DRAFT_1484186</name>
</gene>
<evidence type="ECO:0000313" key="12">
    <source>
        <dbReference type="Proteomes" id="UP000256964"/>
    </source>
</evidence>
<proteinExistence type="inferred from homology"/>
<evidence type="ECO:0000313" key="11">
    <source>
        <dbReference type="EMBL" id="RDX47986.1"/>
    </source>
</evidence>
<evidence type="ECO:0000256" key="7">
    <source>
        <dbReference type="ARBA" id="ARBA00023136"/>
    </source>
</evidence>
<feature type="transmembrane region" description="Helical" evidence="10">
    <location>
        <begin position="121"/>
        <end position="141"/>
    </location>
</feature>
<evidence type="ECO:0000256" key="6">
    <source>
        <dbReference type="ARBA" id="ARBA00022989"/>
    </source>
</evidence>
<protein>
    <submittedName>
        <fullName evidence="11">Aquaporin-like protein</fullName>
    </submittedName>
</protein>
<feature type="compositionally biased region" description="Basic and acidic residues" evidence="9">
    <location>
        <begin position="329"/>
        <end position="338"/>
    </location>
</feature>
<sequence>MSRSHLFPTDGLVHLADIKPRSNIQITWESQRRRRVHWFSECAAEFFGVFFFVFGGVGSAASYHLNPTNTEGLSSVFQVGIGYAMGVLFAFVVAAQTSGGHFNPGVSIAFVLMRRMSLRKALRYIVAQVLGAYVACLLIYAQYRDIIKATEQALAAAGTLDSVLFTPNGPAGVFAIYVTPGTNLGQVFLNEFVCDFMIGLVIWAVDDPTNFTVSPLAAPWLIAFVYALMVWSYSRVGVSTNSARDVGARLMALTIWGREAGGGSYAAITALTNIPATLLAAVFYEAVFADYNRTVTPAHADFMAARLAHEQHGQGLPTVDQTASASTEKVVEGTLERV</sequence>
<organism evidence="11 12">
    <name type="scientific">Lentinus brumalis</name>
    <dbReference type="NCBI Taxonomy" id="2498619"/>
    <lineage>
        <taxon>Eukaryota</taxon>
        <taxon>Fungi</taxon>
        <taxon>Dikarya</taxon>
        <taxon>Basidiomycota</taxon>
        <taxon>Agaricomycotina</taxon>
        <taxon>Agaricomycetes</taxon>
        <taxon>Polyporales</taxon>
        <taxon>Polyporaceae</taxon>
        <taxon>Lentinus</taxon>
    </lineage>
</organism>
<feature type="transmembrane region" description="Helical" evidence="10">
    <location>
        <begin position="187"/>
        <end position="205"/>
    </location>
</feature>
<evidence type="ECO:0000256" key="3">
    <source>
        <dbReference type="ARBA" id="ARBA00022448"/>
    </source>
</evidence>
<feature type="transmembrane region" description="Helical" evidence="10">
    <location>
        <begin position="75"/>
        <end position="95"/>
    </location>
</feature>
<name>A0A371D616_9APHY</name>
<keyword evidence="12" id="KW-1185">Reference proteome</keyword>
<dbReference type="InterPro" id="IPR000425">
    <property type="entry name" value="MIP"/>
</dbReference>
<dbReference type="PRINTS" id="PR00783">
    <property type="entry name" value="MINTRINSICP"/>
</dbReference>
<dbReference type="EMBL" id="KZ857414">
    <property type="protein sequence ID" value="RDX47986.1"/>
    <property type="molecule type" value="Genomic_DNA"/>
</dbReference>
<dbReference type="AlphaFoldDB" id="A0A371D616"/>
<evidence type="ECO:0000256" key="2">
    <source>
        <dbReference type="ARBA" id="ARBA00006175"/>
    </source>
</evidence>
<dbReference type="Proteomes" id="UP000256964">
    <property type="component" value="Unassembled WGS sequence"/>
</dbReference>
<feature type="transmembrane region" description="Helical" evidence="10">
    <location>
        <begin position="217"/>
        <end position="234"/>
    </location>
</feature>
<evidence type="ECO:0000256" key="10">
    <source>
        <dbReference type="SAM" id="Phobius"/>
    </source>
</evidence>
<dbReference type="InterPro" id="IPR050363">
    <property type="entry name" value="MIP/Aquaporin"/>
</dbReference>
<dbReference type="SUPFAM" id="SSF81338">
    <property type="entry name" value="Aquaporin-like"/>
    <property type="match status" value="1"/>
</dbReference>
<dbReference type="GO" id="GO:0005886">
    <property type="term" value="C:plasma membrane"/>
    <property type="evidence" value="ECO:0007669"/>
    <property type="project" value="TreeGrafter"/>
</dbReference>
<dbReference type="GO" id="GO:0015254">
    <property type="term" value="F:glycerol channel activity"/>
    <property type="evidence" value="ECO:0007669"/>
    <property type="project" value="TreeGrafter"/>
</dbReference>
<keyword evidence="5" id="KW-0677">Repeat</keyword>
<comment type="similarity">
    <text evidence="2 8">Belongs to the MIP/aquaporin (TC 1.A.8) family.</text>
</comment>
<evidence type="ECO:0000256" key="1">
    <source>
        <dbReference type="ARBA" id="ARBA00004141"/>
    </source>
</evidence>
<dbReference type="Gene3D" id="1.20.1080.10">
    <property type="entry name" value="Glycerol uptake facilitator protein"/>
    <property type="match status" value="1"/>
</dbReference>
<evidence type="ECO:0000256" key="8">
    <source>
        <dbReference type="RuleBase" id="RU000477"/>
    </source>
</evidence>
<dbReference type="PANTHER" id="PTHR43829:SF14">
    <property type="entry name" value="AQUAPORIN 3"/>
    <property type="match status" value="1"/>
</dbReference>
<keyword evidence="4 8" id="KW-0812">Transmembrane</keyword>
<dbReference type="PANTHER" id="PTHR43829">
    <property type="entry name" value="AQUAPORIN OR AQUAGLYCEROPORIN RELATED"/>
    <property type="match status" value="1"/>
</dbReference>
<dbReference type="InterPro" id="IPR023271">
    <property type="entry name" value="Aquaporin-like"/>
</dbReference>
<dbReference type="Pfam" id="PF00230">
    <property type="entry name" value="MIP"/>
    <property type="match status" value="1"/>
</dbReference>
<feature type="region of interest" description="Disordered" evidence="9">
    <location>
        <begin position="315"/>
        <end position="338"/>
    </location>
</feature>